<feature type="region of interest" description="Disordered" evidence="1">
    <location>
        <begin position="49"/>
        <end position="93"/>
    </location>
</feature>
<sequence>MPSRLIVYPAVVALTVLLAGCDAAETAANKVIETSKTQLVEAARDTFSESAKQINETIDKAQQSAKPWMKDGDEKNETQQSTAEREDKAKSEG</sequence>
<dbReference type="AlphaFoldDB" id="A0A089YTA1"/>
<keyword evidence="2" id="KW-0732">Signal</keyword>
<evidence type="ECO:0000313" key="4">
    <source>
        <dbReference type="Proteomes" id="UP000029499"/>
    </source>
</evidence>
<evidence type="ECO:0008006" key="5">
    <source>
        <dbReference type="Google" id="ProtNLM"/>
    </source>
</evidence>
<dbReference type="RefSeq" id="WP_043187381.1">
    <property type="nucleotide sequence ID" value="NZ_CP009533.1"/>
</dbReference>
<feature type="compositionally biased region" description="Polar residues" evidence="1">
    <location>
        <begin position="49"/>
        <end position="65"/>
    </location>
</feature>
<evidence type="ECO:0000256" key="1">
    <source>
        <dbReference type="SAM" id="MobiDB-lite"/>
    </source>
</evidence>
<dbReference type="HOGENOM" id="CLU_2397383_0_0_6"/>
<gene>
    <name evidence="3" type="ORF">LT40_05555</name>
</gene>
<keyword evidence="4" id="KW-1185">Reference proteome</keyword>
<dbReference type="KEGG" id="prh:LT40_05555"/>
<evidence type="ECO:0000313" key="3">
    <source>
        <dbReference type="EMBL" id="AIS16900.1"/>
    </source>
</evidence>
<dbReference type="OrthoDB" id="7015731at2"/>
<feature type="signal peptide" evidence="2">
    <location>
        <begin position="1"/>
        <end position="23"/>
    </location>
</feature>
<evidence type="ECO:0000256" key="2">
    <source>
        <dbReference type="SAM" id="SignalP"/>
    </source>
</evidence>
<feature type="compositionally biased region" description="Basic and acidic residues" evidence="1">
    <location>
        <begin position="68"/>
        <end position="93"/>
    </location>
</feature>
<reference evidence="3 4" key="1">
    <citation type="journal article" date="2015" name="J. Biotechnol.">
        <title>Complete genome sequence of Pseudomonas rhizosphaerae IH5T (=DSM 16299T), a phosphate-solubilizing rhizobacterium for bacterial biofertilizer.</title>
        <authorList>
            <person name="Kwak Y."/>
            <person name="Jung B.K."/>
            <person name="Shin J.H."/>
        </authorList>
    </citation>
    <scope>NUCLEOTIDE SEQUENCE [LARGE SCALE GENOMIC DNA]</scope>
    <source>
        <strain evidence="3">DSM 16299</strain>
    </source>
</reference>
<organism evidence="3 4">
    <name type="scientific">Pseudomonas rhizosphaerae</name>
    <dbReference type="NCBI Taxonomy" id="216142"/>
    <lineage>
        <taxon>Bacteria</taxon>
        <taxon>Pseudomonadati</taxon>
        <taxon>Pseudomonadota</taxon>
        <taxon>Gammaproteobacteria</taxon>
        <taxon>Pseudomonadales</taxon>
        <taxon>Pseudomonadaceae</taxon>
        <taxon>Pseudomonas</taxon>
    </lineage>
</organism>
<proteinExistence type="predicted"/>
<accession>A0A089YTA1</accession>
<protein>
    <recommendedName>
        <fullName evidence="5">Lipoprotein</fullName>
    </recommendedName>
</protein>
<dbReference type="PROSITE" id="PS51257">
    <property type="entry name" value="PROKAR_LIPOPROTEIN"/>
    <property type="match status" value="1"/>
</dbReference>
<name>A0A089YTA1_9PSED</name>
<feature type="chain" id="PRO_5001852235" description="Lipoprotein" evidence="2">
    <location>
        <begin position="24"/>
        <end position="93"/>
    </location>
</feature>
<dbReference type="EMBL" id="CP009533">
    <property type="protein sequence ID" value="AIS16900.1"/>
    <property type="molecule type" value="Genomic_DNA"/>
</dbReference>
<dbReference type="Proteomes" id="UP000029499">
    <property type="component" value="Chromosome"/>
</dbReference>